<feature type="compositionally biased region" description="Basic and acidic residues" evidence="1">
    <location>
        <begin position="7"/>
        <end position="22"/>
    </location>
</feature>
<feature type="region of interest" description="Disordered" evidence="1">
    <location>
        <begin position="1"/>
        <end position="22"/>
    </location>
</feature>
<name>A0ABV7Y6C5_9ACTN</name>
<accession>A0ABV7Y6C5</accession>
<reference evidence="3" key="1">
    <citation type="journal article" date="2019" name="Int. J. Syst. Evol. Microbiol.">
        <title>The Global Catalogue of Microorganisms (GCM) 10K type strain sequencing project: providing services to taxonomists for standard genome sequencing and annotation.</title>
        <authorList>
            <consortium name="The Broad Institute Genomics Platform"/>
            <consortium name="The Broad Institute Genome Sequencing Center for Infectious Disease"/>
            <person name="Wu L."/>
            <person name="Ma J."/>
        </authorList>
    </citation>
    <scope>NUCLEOTIDE SEQUENCE [LARGE SCALE GENOMIC DNA]</scope>
    <source>
        <strain evidence="3">CGMCC 4.7241</strain>
    </source>
</reference>
<sequence>MLADPADPDRLRPEYDGTDARRDAVHLNDAGFAAMTAAIDLDQL</sequence>
<dbReference type="EMBL" id="JBHRZH010000002">
    <property type="protein sequence ID" value="MFC3759698.1"/>
    <property type="molecule type" value="Genomic_DNA"/>
</dbReference>
<keyword evidence="3" id="KW-1185">Reference proteome</keyword>
<organism evidence="2 3">
    <name type="scientific">Tenggerimyces flavus</name>
    <dbReference type="NCBI Taxonomy" id="1708749"/>
    <lineage>
        <taxon>Bacteria</taxon>
        <taxon>Bacillati</taxon>
        <taxon>Actinomycetota</taxon>
        <taxon>Actinomycetes</taxon>
        <taxon>Propionibacteriales</taxon>
        <taxon>Nocardioidaceae</taxon>
        <taxon>Tenggerimyces</taxon>
    </lineage>
</organism>
<gene>
    <name evidence="2" type="ORF">ACFOUW_02515</name>
</gene>
<evidence type="ECO:0000313" key="2">
    <source>
        <dbReference type="EMBL" id="MFC3759698.1"/>
    </source>
</evidence>
<proteinExistence type="predicted"/>
<dbReference type="Proteomes" id="UP001595699">
    <property type="component" value="Unassembled WGS sequence"/>
</dbReference>
<dbReference type="RefSeq" id="WP_275577210.1">
    <property type="nucleotide sequence ID" value="NZ_JAFBCM010000001.1"/>
</dbReference>
<evidence type="ECO:0008006" key="4">
    <source>
        <dbReference type="Google" id="ProtNLM"/>
    </source>
</evidence>
<protein>
    <recommendedName>
        <fullName evidence="4">SGNH/GDSL hydrolase family protein</fullName>
    </recommendedName>
</protein>
<comment type="caution">
    <text evidence="2">The sequence shown here is derived from an EMBL/GenBank/DDBJ whole genome shotgun (WGS) entry which is preliminary data.</text>
</comment>
<evidence type="ECO:0000313" key="3">
    <source>
        <dbReference type="Proteomes" id="UP001595699"/>
    </source>
</evidence>
<evidence type="ECO:0000256" key="1">
    <source>
        <dbReference type="SAM" id="MobiDB-lite"/>
    </source>
</evidence>